<dbReference type="CDD" id="cd14688">
    <property type="entry name" value="bZIP_YAP"/>
    <property type="match status" value="1"/>
</dbReference>
<evidence type="ECO:0000313" key="3">
    <source>
        <dbReference type="EMBL" id="KAI1849034.1"/>
    </source>
</evidence>
<comment type="caution">
    <text evidence="3">The sequence shown here is derived from an EMBL/GenBank/DDBJ whole genome shotgun (WGS) entry which is preliminary data.</text>
</comment>
<evidence type="ECO:0000313" key="4">
    <source>
        <dbReference type="Proteomes" id="UP000829685"/>
    </source>
</evidence>
<dbReference type="EMBL" id="JAFIMR010000079">
    <property type="protein sequence ID" value="KAI1849034.1"/>
    <property type="molecule type" value="Genomic_DNA"/>
</dbReference>
<feature type="compositionally biased region" description="Polar residues" evidence="2">
    <location>
        <begin position="1"/>
        <end position="24"/>
    </location>
</feature>
<organism evidence="3 4">
    <name type="scientific">Neoarthrinium moseri</name>
    <dbReference type="NCBI Taxonomy" id="1658444"/>
    <lineage>
        <taxon>Eukaryota</taxon>
        <taxon>Fungi</taxon>
        <taxon>Dikarya</taxon>
        <taxon>Ascomycota</taxon>
        <taxon>Pezizomycotina</taxon>
        <taxon>Sordariomycetes</taxon>
        <taxon>Xylariomycetidae</taxon>
        <taxon>Amphisphaeriales</taxon>
        <taxon>Apiosporaceae</taxon>
        <taxon>Neoarthrinium</taxon>
    </lineage>
</organism>
<dbReference type="AlphaFoldDB" id="A0A9P9W894"/>
<evidence type="ECO:0000256" key="1">
    <source>
        <dbReference type="SAM" id="Coils"/>
    </source>
</evidence>
<dbReference type="Proteomes" id="UP000829685">
    <property type="component" value="Unassembled WGS sequence"/>
</dbReference>
<dbReference type="Gene3D" id="1.20.5.170">
    <property type="match status" value="1"/>
</dbReference>
<dbReference type="PANTHER" id="PTHR37012">
    <property type="entry name" value="B-ZIP TRANSCRIPTION FACTOR (EUROFUNG)-RELATED"/>
    <property type="match status" value="1"/>
</dbReference>
<feature type="region of interest" description="Disordered" evidence="2">
    <location>
        <begin position="1"/>
        <end position="39"/>
    </location>
</feature>
<accession>A0A9P9W894</accession>
<evidence type="ECO:0000256" key="2">
    <source>
        <dbReference type="SAM" id="MobiDB-lite"/>
    </source>
</evidence>
<sequence>MGQSTSGSFQPNGHKSIRTVSVLTPEQRAHKRARDRDAQRAIRARTKTYIETLKREIEKLLANNHEDTMVEKLIQRNKAIEEEIAELRKLSIIHNSHRGS</sequence>
<protein>
    <recommendedName>
        <fullName evidence="5">BZIP domain-containing protein</fullName>
    </recommendedName>
</protein>
<name>A0A9P9W894_9PEZI</name>
<reference evidence="3" key="1">
    <citation type="submission" date="2021-03" db="EMBL/GenBank/DDBJ databases">
        <title>Revisited historic fungal species revealed as producer of novel bioactive compounds through whole genome sequencing and comparative genomics.</title>
        <authorList>
            <person name="Vignolle G.A."/>
            <person name="Hochenegger N."/>
            <person name="Mach R.L."/>
            <person name="Mach-Aigner A.R."/>
            <person name="Javad Rahimi M."/>
            <person name="Salim K.A."/>
            <person name="Chan C.M."/>
            <person name="Lim L.B.L."/>
            <person name="Cai F."/>
            <person name="Druzhinina I.S."/>
            <person name="U'Ren J.M."/>
            <person name="Derntl C."/>
        </authorList>
    </citation>
    <scope>NUCLEOTIDE SEQUENCE</scope>
    <source>
        <strain evidence="3">TUCIM 5799</strain>
    </source>
</reference>
<evidence type="ECO:0008006" key="5">
    <source>
        <dbReference type="Google" id="ProtNLM"/>
    </source>
</evidence>
<proteinExistence type="predicted"/>
<dbReference type="PANTHER" id="PTHR37012:SF2">
    <property type="entry name" value="BZIP DOMAIN-CONTAINING PROTEIN-RELATED"/>
    <property type="match status" value="1"/>
</dbReference>
<keyword evidence="1" id="KW-0175">Coiled coil</keyword>
<feature type="coiled-coil region" evidence="1">
    <location>
        <begin position="43"/>
        <end position="90"/>
    </location>
</feature>
<gene>
    <name evidence="3" type="ORF">JX265_013684</name>
</gene>
<keyword evidence="4" id="KW-1185">Reference proteome</keyword>